<feature type="transmembrane region" description="Helical" evidence="7">
    <location>
        <begin position="370"/>
        <end position="394"/>
    </location>
</feature>
<keyword evidence="5 7" id="KW-1133">Transmembrane helix</keyword>
<feature type="transmembrane region" description="Helical" evidence="7">
    <location>
        <begin position="280"/>
        <end position="298"/>
    </location>
</feature>
<dbReference type="PANTHER" id="PTHR23513">
    <property type="entry name" value="INTEGRAL MEMBRANE EFFLUX PROTEIN-RELATED"/>
    <property type="match status" value="1"/>
</dbReference>
<evidence type="ECO:0000256" key="7">
    <source>
        <dbReference type="SAM" id="Phobius"/>
    </source>
</evidence>
<evidence type="ECO:0000256" key="2">
    <source>
        <dbReference type="ARBA" id="ARBA00022448"/>
    </source>
</evidence>
<dbReference type="InterPro" id="IPR036259">
    <property type="entry name" value="MFS_trans_sf"/>
</dbReference>
<keyword evidence="4 7" id="KW-0812">Transmembrane</keyword>
<feature type="transmembrane region" description="Helical" evidence="7">
    <location>
        <begin position="46"/>
        <end position="67"/>
    </location>
</feature>
<feature type="transmembrane region" description="Helical" evidence="7">
    <location>
        <begin position="172"/>
        <end position="189"/>
    </location>
</feature>
<feature type="transmembrane region" description="Helical" evidence="7">
    <location>
        <begin position="304"/>
        <end position="329"/>
    </location>
</feature>
<feature type="transmembrane region" description="Helical" evidence="7">
    <location>
        <begin position="143"/>
        <end position="166"/>
    </location>
</feature>
<proteinExistence type="predicted"/>
<organism evidence="9 10">
    <name type="scientific">Cytobacillus gottheilii</name>
    <dbReference type="NCBI Taxonomy" id="859144"/>
    <lineage>
        <taxon>Bacteria</taxon>
        <taxon>Bacillati</taxon>
        <taxon>Bacillota</taxon>
        <taxon>Bacilli</taxon>
        <taxon>Bacillales</taxon>
        <taxon>Bacillaceae</taxon>
        <taxon>Cytobacillus</taxon>
    </lineage>
</organism>
<dbReference type="InterPro" id="IPR020846">
    <property type="entry name" value="MFS_dom"/>
</dbReference>
<evidence type="ECO:0000256" key="5">
    <source>
        <dbReference type="ARBA" id="ARBA00022989"/>
    </source>
</evidence>
<keyword evidence="3" id="KW-1003">Cell membrane</keyword>
<dbReference type="InterPro" id="IPR011701">
    <property type="entry name" value="MFS"/>
</dbReference>
<feature type="transmembrane region" description="Helical" evidence="7">
    <location>
        <begin position="103"/>
        <end position="123"/>
    </location>
</feature>
<evidence type="ECO:0000256" key="3">
    <source>
        <dbReference type="ARBA" id="ARBA00022475"/>
    </source>
</evidence>
<evidence type="ECO:0000256" key="6">
    <source>
        <dbReference type="ARBA" id="ARBA00023136"/>
    </source>
</evidence>
<feature type="transmembrane region" description="Helical" evidence="7">
    <location>
        <begin position="341"/>
        <end position="364"/>
    </location>
</feature>
<evidence type="ECO:0000256" key="4">
    <source>
        <dbReference type="ARBA" id="ARBA00022692"/>
    </source>
</evidence>
<feature type="transmembrane region" description="Helical" evidence="7">
    <location>
        <begin position="253"/>
        <end position="273"/>
    </location>
</feature>
<gene>
    <name evidence="9" type="ORF">J1899_01445</name>
</gene>
<protein>
    <submittedName>
        <fullName evidence="9">MFS transporter</fullName>
    </submittedName>
</protein>
<feature type="transmembrane region" description="Helical" evidence="7">
    <location>
        <begin position="79"/>
        <end position="97"/>
    </location>
</feature>
<dbReference type="Proteomes" id="UP000679247">
    <property type="component" value="Chromosome"/>
</dbReference>
<feature type="transmembrane region" description="Helical" evidence="7">
    <location>
        <begin position="210"/>
        <end position="233"/>
    </location>
</feature>
<dbReference type="CDD" id="cd06173">
    <property type="entry name" value="MFS_MefA_like"/>
    <property type="match status" value="1"/>
</dbReference>
<sequence length="408" mass="44167">MLKMLSLFKEEKEYRKLFSAGVLNGIGDRFSQVAVLALLLEVTGSGFAVGLTLAIRVIPFLLFAPFGGWLADKFSKRNILVSTDLIRIFFALSFLFVKSPDQVWIIYVGTFILGAGEAIYAPARKSIIPTIVSQHNLVKVNSLEQVMIGIILIGGSLSGGVASYYLGPNITFGANAVSFLLAALILSRLKVRKESVNEINSDSTQQGNTIAFLFSSSLLMLLLASEFLIPLLNGIDNVLISVYAVEEFQFGDLGVGLFYGSLGMGLMLSFIVGERLRNHLLIIGFSVLIFEGLFLIILSQLHSISIAVLVYIIIGFCAGVGGTCFDSTLMRIVPKNKQGSVFGLFATISNSMIGISMFGAGIALEYADNRWLGMLGGVGFMISGALLLSVYLSLKNNKGKMTLMEDQR</sequence>
<reference evidence="9 10" key="1">
    <citation type="submission" date="2021-03" db="EMBL/GenBank/DDBJ databases">
        <title>The first data on the complete genome of the tetrodotoxin-producing bacterium.</title>
        <authorList>
            <person name="Melnikova D.I."/>
            <person name="Nijland R."/>
            <person name="Magarlamov T.Y."/>
        </authorList>
    </citation>
    <scope>NUCLEOTIDE SEQUENCE [LARGE SCALE GENOMIC DNA]</scope>
    <source>
        <strain evidence="9 10">1839</strain>
    </source>
</reference>
<dbReference type="EMBL" id="CP071709">
    <property type="protein sequence ID" value="QVY61828.1"/>
    <property type="molecule type" value="Genomic_DNA"/>
</dbReference>
<dbReference type="PANTHER" id="PTHR23513:SF11">
    <property type="entry name" value="STAPHYLOFERRIN A TRANSPORTER"/>
    <property type="match status" value="1"/>
</dbReference>
<feature type="domain" description="Major facilitator superfamily (MFS) profile" evidence="8">
    <location>
        <begin position="1"/>
        <end position="401"/>
    </location>
</feature>
<dbReference type="Pfam" id="PF07690">
    <property type="entry name" value="MFS_1"/>
    <property type="match status" value="1"/>
</dbReference>
<evidence type="ECO:0000313" key="10">
    <source>
        <dbReference type="Proteomes" id="UP000679247"/>
    </source>
</evidence>
<keyword evidence="10" id="KW-1185">Reference proteome</keyword>
<dbReference type="Gene3D" id="1.20.1250.20">
    <property type="entry name" value="MFS general substrate transporter like domains"/>
    <property type="match status" value="1"/>
</dbReference>
<keyword evidence="2" id="KW-0813">Transport</keyword>
<keyword evidence="6 7" id="KW-0472">Membrane</keyword>
<name>A0ABX8FBS6_9BACI</name>
<evidence type="ECO:0000256" key="1">
    <source>
        <dbReference type="ARBA" id="ARBA00004651"/>
    </source>
</evidence>
<evidence type="ECO:0000313" key="9">
    <source>
        <dbReference type="EMBL" id="QVY61828.1"/>
    </source>
</evidence>
<dbReference type="PROSITE" id="PS50850">
    <property type="entry name" value="MFS"/>
    <property type="match status" value="1"/>
</dbReference>
<accession>A0ABX8FBS6</accession>
<comment type="subcellular location">
    <subcellularLocation>
        <location evidence="1">Cell membrane</location>
        <topology evidence="1">Multi-pass membrane protein</topology>
    </subcellularLocation>
</comment>
<dbReference type="SUPFAM" id="SSF103473">
    <property type="entry name" value="MFS general substrate transporter"/>
    <property type="match status" value="1"/>
</dbReference>
<evidence type="ECO:0000259" key="8">
    <source>
        <dbReference type="PROSITE" id="PS50850"/>
    </source>
</evidence>